<feature type="transmembrane region" description="Helical" evidence="1">
    <location>
        <begin position="6"/>
        <end position="30"/>
    </location>
</feature>
<organism evidence="2 3">
    <name type="scientific">Paractinoplanes aksuensis</name>
    <dbReference type="NCBI Taxonomy" id="2939490"/>
    <lineage>
        <taxon>Bacteria</taxon>
        <taxon>Bacillati</taxon>
        <taxon>Actinomycetota</taxon>
        <taxon>Actinomycetes</taxon>
        <taxon>Micromonosporales</taxon>
        <taxon>Micromonosporaceae</taxon>
        <taxon>Paractinoplanes</taxon>
    </lineage>
</organism>
<accession>A0ABT1DH57</accession>
<evidence type="ECO:0000313" key="2">
    <source>
        <dbReference type="EMBL" id="MCO8270162.1"/>
    </source>
</evidence>
<name>A0ABT1DH57_9ACTN</name>
<dbReference type="Proteomes" id="UP001523369">
    <property type="component" value="Unassembled WGS sequence"/>
</dbReference>
<evidence type="ECO:0000313" key="3">
    <source>
        <dbReference type="Proteomes" id="UP001523369"/>
    </source>
</evidence>
<evidence type="ECO:0000256" key="1">
    <source>
        <dbReference type="SAM" id="Phobius"/>
    </source>
</evidence>
<keyword evidence="1" id="KW-0812">Transmembrane</keyword>
<keyword evidence="1" id="KW-0472">Membrane</keyword>
<proteinExistence type="predicted"/>
<dbReference type="RefSeq" id="WP_253236285.1">
    <property type="nucleotide sequence ID" value="NZ_JAMYJR010000003.1"/>
</dbReference>
<reference evidence="2 3" key="1">
    <citation type="submission" date="2022-06" db="EMBL/GenBank/DDBJ databases">
        <title>New Species of the Genus Actinoplanes, ActinopZanes ferrugineus.</title>
        <authorList>
            <person name="Ding P."/>
        </authorList>
    </citation>
    <scope>NUCLEOTIDE SEQUENCE [LARGE SCALE GENOMIC DNA]</scope>
    <source>
        <strain evidence="2 3">TRM88003</strain>
    </source>
</reference>
<protein>
    <submittedName>
        <fullName evidence="2">Uncharacterized protein</fullName>
    </submittedName>
</protein>
<sequence>MTGTTPLGAVIRGLVAGAVGTLAMDTLLYWRYRRGGGKDSFRTWEFSSTVRTWDDVYGTTTAATFAAVNSRN</sequence>
<gene>
    <name evidence="2" type="ORF">M1L60_06095</name>
</gene>
<comment type="caution">
    <text evidence="2">The sequence shown here is derived from an EMBL/GenBank/DDBJ whole genome shotgun (WGS) entry which is preliminary data.</text>
</comment>
<keyword evidence="1" id="KW-1133">Transmembrane helix</keyword>
<keyword evidence="3" id="KW-1185">Reference proteome</keyword>
<dbReference type="EMBL" id="JAMYJR010000003">
    <property type="protein sequence ID" value="MCO8270162.1"/>
    <property type="molecule type" value="Genomic_DNA"/>
</dbReference>